<evidence type="ECO:0000256" key="4">
    <source>
        <dbReference type="ARBA" id="ARBA00023136"/>
    </source>
</evidence>
<dbReference type="GO" id="GO:0016787">
    <property type="term" value="F:hydrolase activity"/>
    <property type="evidence" value="ECO:0007669"/>
    <property type="project" value="InterPro"/>
</dbReference>
<dbReference type="EMBL" id="JAEFCI010012893">
    <property type="protein sequence ID" value="KAG5455725.1"/>
    <property type="molecule type" value="Genomic_DNA"/>
</dbReference>
<dbReference type="GO" id="GO:0016020">
    <property type="term" value="C:membrane"/>
    <property type="evidence" value="ECO:0007669"/>
    <property type="project" value="UniProtKB-SubCell"/>
</dbReference>
<evidence type="ECO:0000313" key="7">
    <source>
        <dbReference type="EMBL" id="KAG5455725.1"/>
    </source>
</evidence>
<evidence type="ECO:0000313" key="8">
    <source>
        <dbReference type="Proteomes" id="UP000673691"/>
    </source>
</evidence>
<accession>A0A8H7ZM54</accession>
<evidence type="ECO:0000256" key="2">
    <source>
        <dbReference type="ARBA" id="ARBA00022692"/>
    </source>
</evidence>
<keyword evidence="4" id="KW-0472">Membrane</keyword>
<dbReference type="InterPro" id="IPR029052">
    <property type="entry name" value="Metallo-depent_PP-like"/>
</dbReference>
<keyword evidence="8" id="KW-1185">Reference proteome</keyword>
<evidence type="ECO:0000259" key="6">
    <source>
        <dbReference type="Pfam" id="PF00149"/>
    </source>
</evidence>
<dbReference type="Proteomes" id="UP000673691">
    <property type="component" value="Unassembled WGS sequence"/>
</dbReference>
<protein>
    <submittedName>
        <fullName evidence="7">Metallo-dependent phosphatase-like protein</fullName>
    </submittedName>
</protein>
<organism evidence="7 8">
    <name type="scientific">Olpidium bornovanus</name>
    <dbReference type="NCBI Taxonomy" id="278681"/>
    <lineage>
        <taxon>Eukaryota</taxon>
        <taxon>Fungi</taxon>
        <taxon>Fungi incertae sedis</taxon>
        <taxon>Olpidiomycota</taxon>
        <taxon>Olpidiomycotina</taxon>
        <taxon>Olpidiomycetes</taxon>
        <taxon>Olpidiales</taxon>
        <taxon>Olpidiaceae</taxon>
        <taxon>Olpidium</taxon>
    </lineage>
</organism>
<feature type="region of interest" description="Disordered" evidence="5">
    <location>
        <begin position="1"/>
        <end position="46"/>
    </location>
</feature>
<reference evidence="7 8" key="1">
    <citation type="journal article" name="Sci. Rep.">
        <title>Genome-scale phylogenetic analyses confirm Olpidium as the closest living zoosporic fungus to the non-flagellated, terrestrial fungi.</title>
        <authorList>
            <person name="Chang Y."/>
            <person name="Rochon D."/>
            <person name="Sekimoto S."/>
            <person name="Wang Y."/>
            <person name="Chovatia M."/>
            <person name="Sandor L."/>
            <person name="Salamov A."/>
            <person name="Grigoriev I.V."/>
            <person name="Stajich J.E."/>
            <person name="Spatafora J.W."/>
        </authorList>
    </citation>
    <scope>NUCLEOTIDE SEQUENCE [LARGE SCALE GENOMIC DNA]</scope>
    <source>
        <strain evidence="7">S191</strain>
    </source>
</reference>
<sequence>MHAPENAGSLRTPGKILLDPHLPHSAGSGGDVPAPPPADTPPNGFARAQQAVPRGTVGFGAPAAPARVPALQERRPAAPAPPAVPRPTRRLPFPVLRWKRGGRAAAGAVRRFCARLARVLVLAAALAYQERLANVLVVDQSKEEGDATPAFLVDASSSLPTRSRKIFHVALIADPQLTGGPQLLFVLNGAQRKRRLTMSYGQEGLALWLTQFYSDYYMLRSERALRFVNRPDAYFVLGDLLDGGRELDGAEWESELRRFVSVFPAAAGGGNGTGPSCHVIAGNHDFGLGDGTVAEARSRFRAFFGPTTRRFDAANHTVVVVDSAALAGRASDCDWESAEASDAEVEVQELLAEIASDESSDPRRRILLTHIPLYRPPTATCGPLRRHGTTISNSQGYQWQNLLGVKCSRKILDMVKPAIVFSGDDHDFCEQRHPVQGLPDAVEVRRPFRDINRFGVPFYPP</sequence>
<dbReference type="AlphaFoldDB" id="A0A8H7ZM54"/>
<dbReference type="GO" id="GO:0005783">
    <property type="term" value="C:endoplasmic reticulum"/>
    <property type="evidence" value="ECO:0007669"/>
    <property type="project" value="TreeGrafter"/>
</dbReference>
<evidence type="ECO:0000256" key="5">
    <source>
        <dbReference type="SAM" id="MobiDB-lite"/>
    </source>
</evidence>
<dbReference type="Gene3D" id="3.60.21.10">
    <property type="match status" value="1"/>
</dbReference>
<keyword evidence="3" id="KW-1133">Transmembrane helix</keyword>
<dbReference type="InterPro" id="IPR033308">
    <property type="entry name" value="PGAP5/Cdc1/Ted1"/>
</dbReference>
<evidence type="ECO:0000256" key="3">
    <source>
        <dbReference type="ARBA" id="ARBA00022989"/>
    </source>
</evidence>
<keyword evidence="2" id="KW-0812">Transmembrane</keyword>
<dbReference type="InterPro" id="IPR004843">
    <property type="entry name" value="Calcineurin-like_PHP"/>
</dbReference>
<feature type="region of interest" description="Disordered" evidence="5">
    <location>
        <begin position="67"/>
        <end position="88"/>
    </location>
</feature>
<dbReference type="SUPFAM" id="SSF56300">
    <property type="entry name" value="Metallo-dependent phosphatases"/>
    <property type="match status" value="1"/>
</dbReference>
<dbReference type="PANTHER" id="PTHR13315">
    <property type="entry name" value="METALLO PHOSPHOESTERASE RELATED"/>
    <property type="match status" value="1"/>
</dbReference>
<evidence type="ECO:0000256" key="1">
    <source>
        <dbReference type="ARBA" id="ARBA00004141"/>
    </source>
</evidence>
<comment type="subcellular location">
    <subcellularLocation>
        <location evidence="1">Membrane</location>
        <topology evidence="1">Multi-pass membrane protein</topology>
    </subcellularLocation>
</comment>
<dbReference type="OrthoDB" id="5977743at2759"/>
<name>A0A8H7ZM54_9FUNG</name>
<comment type="caution">
    <text evidence="7">The sequence shown here is derived from an EMBL/GenBank/DDBJ whole genome shotgun (WGS) entry which is preliminary data.</text>
</comment>
<proteinExistence type="predicted"/>
<dbReference type="PANTHER" id="PTHR13315:SF4">
    <property type="entry name" value="METALLOPHOSPHOESTERASE, ISOFORM E"/>
    <property type="match status" value="1"/>
</dbReference>
<gene>
    <name evidence="7" type="ORF">BJ554DRAFT_4756</name>
</gene>
<dbReference type="GO" id="GO:0006506">
    <property type="term" value="P:GPI anchor biosynthetic process"/>
    <property type="evidence" value="ECO:0007669"/>
    <property type="project" value="InterPro"/>
</dbReference>
<dbReference type="Pfam" id="PF00149">
    <property type="entry name" value="Metallophos"/>
    <property type="match status" value="1"/>
</dbReference>
<feature type="non-terminal residue" evidence="7">
    <location>
        <position position="461"/>
    </location>
</feature>
<feature type="domain" description="Calcineurin-like phosphoesterase" evidence="6">
    <location>
        <begin position="222"/>
        <end position="427"/>
    </location>
</feature>